<reference evidence="1 2" key="1">
    <citation type="submission" date="2018-06" db="EMBL/GenBank/DDBJ databases">
        <title>Noncontiguous genome sequence of Ruminococcaceae bacterium ASD2818.</title>
        <authorList>
            <person name="Chaplin A.V."/>
            <person name="Sokolova S.R."/>
            <person name="Kochetkova T.O."/>
            <person name="Goltsov A.Y."/>
            <person name="Trofimov D.Y."/>
            <person name="Efimov B.A."/>
        </authorList>
    </citation>
    <scope>NUCLEOTIDE SEQUENCE [LARGE SCALE GENOMIC DNA]</scope>
    <source>
        <strain evidence="1 2">ASD2818</strain>
    </source>
</reference>
<comment type="caution">
    <text evidence="1">The sequence shown here is derived from an EMBL/GenBank/DDBJ whole genome shotgun (WGS) entry which is preliminary data.</text>
</comment>
<dbReference type="SFLD" id="SFLDS00003">
    <property type="entry name" value="Haloacid_Dehalogenase"/>
    <property type="match status" value="1"/>
</dbReference>
<protein>
    <submittedName>
        <fullName evidence="1">Phosphoglycolate phosphatase</fullName>
    </submittedName>
</protein>
<dbReference type="InterPro" id="IPR036412">
    <property type="entry name" value="HAD-like_sf"/>
</dbReference>
<dbReference type="RefSeq" id="WP_112331681.1">
    <property type="nucleotide sequence ID" value="NZ_QLYR01000001.1"/>
</dbReference>
<dbReference type="Proteomes" id="UP000249377">
    <property type="component" value="Unassembled WGS sequence"/>
</dbReference>
<evidence type="ECO:0000313" key="1">
    <source>
        <dbReference type="EMBL" id="RAQ30484.1"/>
    </source>
</evidence>
<dbReference type="EMBL" id="QLYR01000001">
    <property type="protein sequence ID" value="RAQ30484.1"/>
    <property type="molecule type" value="Genomic_DNA"/>
</dbReference>
<gene>
    <name evidence="1" type="ORF">DPQ25_03000</name>
</gene>
<dbReference type="PANTHER" id="PTHR43434">
    <property type="entry name" value="PHOSPHOGLYCOLATE PHOSPHATASE"/>
    <property type="match status" value="1"/>
</dbReference>
<dbReference type="InterPro" id="IPR041492">
    <property type="entry name" value="HAD_2"/>
</dbReference>
<dbReference type="SUPFAM" id="SSF56784">
    <property type="entry name" value="HAD-like"/>
    <property type="match status" value="1"/>
</dbReference>
<name>A0A328UKJ2_9FIRM</name>
<dbReference type="PANTHER" id="PTHR43434:SF20">
    <property type="entry name" value="5'-NUCLEOTIDASE"/>
    <property type="match status" value="1"/>
</dbReference>
<evidence type="ECO:0000313" key="2">
    <source>
        <dbReference type="Proteomes" id="UP000249377"/>
    </source>
</evidence>
<proteinExistence type="predicted"/>
<organism evidence="1 2">
    <name type="scientific">Hydrogeniiclostridium mannosilyticum</name>
    <dbReference type="NCBI Taxonomy" id="2764322"/>
    <lineage>
        <taxon>Bacteria</taxon>
        <taxon>Bacillati</taxon>
        <taxon>Bacillota</taxon>
        <taxon>Clostridia</taxon>
        <taxon>Eubacteriales</taxon>
        <taxon>Acutalibacteraceae</taxon>
        <taxon>Hydrogeniiclostridium</taxon>
    </lineage>
</organism>
<sequence>MKHYKTVLFDLDGTLLDTSKGILGAVKYAQQQMNLPSLPDSRLREFIGPPPVESYKRIFGVDEAIAQQAAFFHRKYGSERGLFEAQHYPGISELLQNLKNSGRFLGVATLKREDTAQKILAHFNLKQYFDVIAGIDTKEQLSKSDIIQAALKEMGQTNASAVLIGDSQYDAEGAEKAGVSFIGVTYGFGFSDAKDISPYASADSPSQLLALL</sequence>
<dbReference type="Gene3D" id="1.10.150.240">
    <property type="entry name" value="Putative phosphatase, domain 2"/>
    <property type="match status" value="1"/>
</dbReference>
<dbReference type="InterPro" id="IPR023198">
    <property type="entry name" value="PGP-like_dom2"/>
</dbReference>
<dbReference type="Gene3D" id="3.40.50.1000">
    <property type="entry name" value="HAD superfamily/HAD-like"/>
    <property type="match status" value="1"/>
</dbReference>
<dbReference type="Pfam" id="PF13419">
    <property type="entry name" value="HAD_2"/>
    <property type="match status" value="1"/>
</dbReference>
<dbReference type="SFLD" id="SFLDG01129">
    <property type="entry name" value="C1.5:_HAD__Beta-PGM__Phosphata"/>
    <property type="match status" value="1"/>
</dbReference>
<dbReference type="GO" id="GO:0005829">
    <property type="term" value="C:cytosol"/>
    <property type="evidence" value="ECO:0007669"/>
    <property type="project" value="TreeGrafter"/>
</dbReference>
<dbReference type="InterPro" id="IPR023214">
    <property type="entry name" value="HAD_sf"/>
</dbReference>
<accession>A0A328UKJ2</accession>
<dbReference type="InterPro" id="IPR050155">
    <property type="entry name" value="HAD-like_hydrolase_sf"/>
</dbReference>
<keyword evidence="2" id="KW-1185">Reference proteome</keyword>
<dbReference type="GO" id="GO:0004713">
    <property type="term" value="F:protein tyrosine kinase activity"/>
    <property type="evidence" value="ECO:0007669"/>
    <property type="project" value="TreeGrafter"/>
</dbReference>
<dbReference type="AlphaFoldDB" id="A0A328UKJ2"/>